<dbReference type="Proteomes" id="UP001322277">
    <property type="component" value="Chromosome 1"/>
</dbReference>
<reference evidence="3" key="1">
    <citation type="journal article" date="2023" name="bioRxiv">
        <title>Complete genome of the Medicago anthracnose fungus, Colletotrichum destructivum, reveals a mini-chromosome-like region within a core chromosome.</title>
        <authorList>
            <person name="Lapalu N."/>
            <person name="Simon A."/>
            <person name="Lu A."/>
            <person name="Plaumann P.-L."/>
            <person name="Amselem J."/>
            <person name="Pigne S."/>
            <person name="Auger A."/>
            <person name="Koch C."/>
            <person name="Dallery J.-F."/>
            <person name="O'Connell R.J."/>
        </authorList>
    </citation>
    <scope>NUCLEOTIDE SEQUENCE [LARGE SCALE GENOMIC DNA]</scope>
    <source>
        <strain evidence="3">CBS 520.97</strain>
    </source>
</reference>
<evidence type="ECO:0000313" key="3">
    <source>
        <dbReference type="Proteomes" id="UP001322277"/>
    </source>
</evidence>
<proteinExistence type="predicted"/>
<feature type="region of interest" description="Disordered" evidence="1">
    <location>
        <begin position="1"/>
        <end position="127"/>
    </location>
</feature>
<feature type="compositionally biased region" description="Polar residues" evidence="1">
    <location>
        <begin position="89"/>
        <end position="99"/>
    </location>
</feature>
<keyword evidence="3" id="KW-1185">Reference proteome</keyword>
<evidence type="ECO:0000313" key="2">
    <source>
        <dbReference type="EMBL" id="WQF76006.1"/>
    </source>
</evidence>
<dbReference type="AlphaFoldDB" id="A0AAX4HYP4"/>
<accession>A0AAX4HYP4</accession>
<dbReference type="RefSeq" id="XP_062773230.1">
    <property type="nucleotide sequence ID" value="XM_062917179.1"/>
</dbReference>
<protein>
    <submittedName>
        <fullName evidence="2">Uncharacterized protein</fullName>
    </submittedName>
</protein>
<dbReference type="KEGG" id="cdet:87937523"/>
<evidence type="ECO:0000256" key="1">
    <source>
        <dbReference type="SAM" id="MobiDB-lite"/>
    </source>
</evidence>
<dbReference type="GeneID" id="87937523"/>
<sequence length="127" mass="14444">MRYKTPSPQLRRVRPQSPLTTTYISRRNAVRRTPPPQSSEYLERYNPIRSPSPRLRTRQPVMVDLERASRGAGSGLSREPATITDESRNSQGPYQSTDRTLSDGADSPREMGKKKNMQALRKLFGGR</sequence>
<gene>
    <name evidence="2" type="ORF">CDEST_01020</name>
</gene>
<organism evidence="2 3">
    <name type="scientific">Colletotrichum destructivum</name>
    <dbReference type="NCBI Taxonomy" id="34406"/>
    <lineage>
        <taxon>Eukaryota</taxon>
        <taxon>Fungi</taxon>
        <taxon>Dikarya</taxon>
        <taxon>Ascomycota</taxon>
        <taxon>Pezizomycotina</taxon>
        <taxon>Sordariomycetes</taxon>
        <taxon>Hypocreomycetidae</taxon>
        <taxon>Glomerellales</taxon>
        <taxon>Glomerellaceae</taxon>
        <taxon>Colletotrichum</taxon>
        <taxon>Colletotrichum destructivum species complex</taxon>
    </lineage>
</organism>
<name>A0AAX4HYP4_9PEZI</name>
<dbReference type="EMBL" id="CP137305">
    <property type="protein sequence ID" value="WQF76006.1"/>
    <property type="molecule type" value="Genomic_DNA"/>
</dbReference>